<feature type="compositionally biased region" description="Low complexity" evidence="5">
    <location>
        <begin position="116"/>
        <end position="130"/>
    </location>
</feature>
<dbReference type="GO" id="GO:0017004">
    <property type="term" value="P:cytochrome complex assembly"/>
    <property type="evidence" value="ECO:0007669"/>
    <property type="project" value="UniProtKB-KW"/>
</dbReference>
<feature type="repeat" description="TPR" evidence="4">
    <location>
        <begin position="155"/>
        <end position="188"/>
    </location>
</feature>
<dbReference type="STRING" id="159087.Daro_3772"/>
<dbReference type="AlphaFoldDB" id="Q479I0"/>
<dbReference type="InterPro" id="IPR011990">
    <property type="entry name" value="TPR-like_helical_dom_sf"/>
</dbReference>
<evidence type="ECO:0000256" key="4">
    <source>
        <dbReference type="PROSITE-ProRule" id="PRU00339"/>
    </source>
</evidence>
<protein>
    <submittedName>
        <fullName evidence="9">TPR repeat</fullName>
    </submittedName>
</protein>
<dbReference type="Gene3D" id="1.25.40.10">
    <property type="entry name" value="Tetratricopeptide repeat domain"/>
    <property type="match status" value="1"/>
</dbReference>
<dbReference type="InterPro" id="IPR056413">
    <property type="entry name" value="TPR_CcmH_CycH"/>
</dbReference>
<evidence type="ECO:0000256" key="3">
    <source>
        <dbReference type="ARBA" id="ARBA00022803"/>
    </source>
</evidence>
<dbReference type="Pfam" id="PF23914">
    <property type="entry name" value="TPR_CcmH_CycH"/>
    <property type="match status" value="1"/>
</dbReference>
<gene>
    <name evidence="9" type="ordered locus">Daro_3772</name>
</gene>
<keyword evidence="1" id="KW-0677">Repeat</keyword>
<evidence type="ECO:0000259" key="7">
    <source>
        <dbReference type="Pfam" id="PF23892"/>
    </source>
</evidence>
<organism evidence="9">
    <name type="scientific">Dechloromonas aromatica (strain RCB)</name>
    <dbReference type="NCBI Taxonomy" id="159087"/>
    <lineage>
        <taxon>Bacteria</taxon>
        <taxon>Pseudomonadati</taxon>
        <taxon>Pseudomonadota</taxon>
        <taxon>Betaproteobacteria</taxon>
        <taxon>Rhodocyclales</taxon>
        <taxon>Azonexaceae</taxon>
        <taxon>Dechloromonas</taxon>
    </lineage>
</organism>
<evidence type="ECO:0000256" key="1">
    <source>
        <dbReference type="ARBA" id="ARBA00022737"/>
    </source>
</evidence>
<dbReference type="KEGG" id="dar:Daro_3772"/>
<dbReference type="SUPFAM" id="SSF48452">
    <property type="entry name" value="TPR-like"/>
    <property type="match status" value="1"/>
</dbReference>
<evidence type="ECO:0000256" key="6">
    <source>
        <dbReference type="SAM" id="Phobius"/>
    </source>
</evidence>
<keyword evidence="3 4" id="KW-0802">TPR repeat</keyword>
<evidence type="ECO:0000313" key="9">
    <source>
        <dbReference type="EMBL" id="AAZ48501.1"/>
    </source>
</evidence>
<dbReference type="PROSITE" id="PS50005">
    <property type="entry name" value="TPR"/>
    <property type="match status" value="1"/>
</dbReference>
<dbReference type="InterPro" id="IPR051263">
    <property type="entry name" value="C-type_cytochrome_biogenesis"/>
</dbReference>
<dbReference type="InterPro" id="IPR056412">
    <property type="entry name" value="Ig_CycH"/>
</dbReference>
<dbReference type="PANTHER" id="PTHR47870">
    <property type="entry name" value="CYTOCHROME C-TYPE BIOGENESIS PROTEIN CCMH"/>
    <property type="match status" value="1"/>
</dbReference>
<accession>Q479I0</accession>
<feature type="transmembrane region" description="Helical" evidence="6">
    <location>
        <begin position="6"/>
        <end position="22"/>
    </location>
</feature>
<reference evidence="9" key="1">
    <citation type="submission" date="2005-08" db="EMBL/GenBank/DDBJ databases">
        <title>Complete sequence of Dechloromonas aromatica RCB.</title>
        <authorList>
            <person name="Salinero K.K."/>
            <person name="Copeland A."/>
            <person name="Lucas S."/>
            <person name="Lapidus A."/>
            <person name="Barry K."/>
            <person name="Detter J.C."/>
            <person name="Glavina T."/>
            <person name="Hammon N."/>
            <person name="Israni S."/>
            <person name="Pitluck S."/>
            <person name="Di Bartolo G."/>
            <person name="Trong S."/>
            <person name="Schmutz J."/>
            <person name="Larimer F."/>
            <person name="Land M."/>
            <person name="Ivanova N."/>
            <person name="Richardson P."/>
        </authorList>
    </citation>
    <scope>NUCLEOTIDE SEQUENCE</scope>
    <source>
        <strain evidence="9">RCB</strain>
    </source>
</reference>
<feature type="domain" description="Cytochrome c-type biogenesis protein H TPR" evidence="8">
    <location>
        <begin position="144"/>
        <end position="260"/>
    </location>
</feature>
<keyword evidence="6" id="KW-1133">Transmembrane helix</keyword>
<dbReference type="EMBL" id="CP000089">
    <property type="protein sequence ID" value="AAZ48501.1"/>
    <property type="molecule type" value="Genomic_DNA"/>
</dbReference>
<evidence type="ECO:0000256" key="2">
    <source>
        <dbReference type="ARBA" id="ARBA00022748"/>
    </source>
</evidence>
<dbReference type="InterPro" id="IPR019734">
    <property type="entry name" value="TPR_rpt"/>
</dbReference>
<name>Q479I0_DECAR</name>
<proteinExistence type="predicted"/>
<feature type="region of interest" description="Disordered" evidence="5">
    <location>
        <begin position="112"/>
        <end position="134"/>
    </location>
</feature>
<sequence length="405" mass="42344">MMFAVYIGVASIALCLLLLWGLSKWSSRQAGQGPSVDIGQALRERLLARAEGRIDQAEFDRQQAALHASLLSAPASPRPATGKLVWAIPGGVLLLGMAVYFGFSGPGTVSAPDSMPATPSLSAGAGAPPANTKGGDLGTVVKRLADKMEADPKNGEGWLLLAKTYGELRRFAEADAAYEKAAALLPADATMLADWADTHVMAKDRKWDAAGRDIVKRALAVDPKHVKSLALAGSEAFDRADYKGAIAIWKRMKAAAQPDSMDSKLADANIAEAESMLSGKKPATPVLAGASGPVVAGVVTLSPKLRGQVSPSDTLFVAAKAPDGKGPPLAVWKYQGTDFPIEFRLDDSMAIIPGRTLSQHPEVIVTVRLSKTGSADLGKGDISGAPAKTKLGDTTMVLELNSINQ</sequence>
<dbReference type="OrthoDB" id="9776053at2"/>
<keyword evidence="6" id="KW-0812">Transmembrane</keyword>
<dbReference type="eggNOG" id="COG4235">
    <property type="taxonomic scope" value="Bacteria"/>
</dbReference>
<evidence type="ECO:0000256" key="5">
    <source>
        <dbReference type="SAM" id="MobiDB-lite"/>
    </source>
</evidence>
<keyword evidence="2" id="KW-0201">Cytochrome c-type biogenesis</keyword>
<keyword evidence="6" id="KW-0472">Membrane</keyword>
<feature type="domain" description="Cytochrome c-type biogenesis protein H Ig-like" evidence="7">
    <location>
        <begin position="298"/>
        <end position="395"/>
    </location>
</feature>
<evidence type="ECO:0000259" key="8">
    <source>
        <dbReference type="Pfam" id="PF23914"/>
    </source>
</evidence>
<feature type="transmembrane region" description="Helical" evidence="6">
    <location>
        <begin position="84"/>
        <end position="103"/>
    </location>
</feature>
<dbReference type="HOGENOM" id="CLU_036074_2_0_4"/>
<dbReference type="Pfam" id="PF23892">
    <property type="entry name" value="Ig_CycH"/>
    <property type="match status" value="1"/>
</dbReference>
<dbReference type="PANTHER" id="PTHR47870:SF1">
    <property type="entry name" value="CYTOCHROME C-TYPE BIOGENESIS PROTEIN CCMH"/>
    <property type="match status" value="1"/>
</dbReference>